<feature type="transmembrane region" description="Helical" evidence="1">
    <location>
        <begin position="81"/>
        <end position="102"/>
    </location>
</feature>
<dbReference type="Proteomes" id="UP000000600">
    <property type="component" value="Unassembled WGS sequence"/>
</dbReference>
<dbReference type="RefSeq" id="XP_001458729.1">
    <property type="nucleotide sequence ID" value="XM_001458692.1"/>
</dbReference>
<dbReference type="AlphaFoldDB" id="A0E7R5"/>
<sequence>MITIVLQFIQIGLFAFGKFLSADNNTNTFFALVAAFAIEIIVAAPTTDKTRWICSKSMQSICKNALLFSIILQHIEDEHLYWVVLSGGVLKITKNFTTVLAIKKIDQILKYNTFVGIYAQIFSFYKIIQVCSYLFLTSLFLQLELHTIFLGDHWKINSLIVVNFSFIPFALLIIFNLFESIVYIKWSLKGEQQKVQQKEQKKEKKK</sequence>
<dbReference type="EMBL" id="CT868662">
    <property type="protein sequence ID" value="CAK91332.1"/>
    <property type="molecule type" value="Genomic_DNA"/>
</dbReference>
<keyword evidence="1" id="KW-0472">Membrane</keyword>
<feature type="transmembrane region" description="Helical" evidence="1">
    <location>
        <begin position="114"/>
        <end position="136"/>
    </location>
</feature>
<feature type="transmembrane region" description="Helical" evidence="1">
    <location>
        <begin position="27"/>
        <end position="46"/>
    </location>
</feature>
<evidence type="ECO:0000313" key="3">
    <source>
        <dbReference type="Proteomes" id="UP000000600"/>
    </source>
</evidence>
<dbReference type="GeneID" id="5044514"/>
<organism evidence="2 3">
    <name type="scientific">Paramecium tetraurelia</name>
    <dbReference type="NCBI Taxonomy" id="5888"/>
    <lineage>
        <taxon>Eukaryota</taxon>
        <taxon>Sar</taxon>
        <taxon>Alveolata</taxon>
        <taxon>Ciliophora</taxon>
        <taxon>Intramacronucleata</taxon>
        <taxon>Oligohymenophorea</taxon>
        <taxon>Peniculida</taxon>
        <taxon>Parameciidae</taxon>
        <taxon>Paramecium</taxon>
    </lineage>
</organism>
<dbReference type="KEGG" id="ptm:GSPATT00024060001"/>
<accession>A0E7R5</accession>
<name>A0E7R5_PARTE</name>
<proteinExistence type="predicted"/>
<keyword evidence="1" id="KW-1133">Transmembrane helix</keyword>
<protein>
    <recommendedName>
        <fullName evidence="4">Transmembrane protein</fullName>
    </recommendedName>
</protein>
<evidence type="ECO:0008006" key="4">
    <source>
        <dbReference type="Google" id="ProtNLM"/>
    </source>
</evidence>
<dbReference type="InParanoid" id="A0E7R5"/>
<keyword evidence="1" id="KW-0812">Transmembrane</keyword>
<evidence type="ECO:0000256" key="1">
    <source>
        <dbReference type="SAM" id="Phobius"/>
    </source>
</evidence>
<keyword evidence="3" id="KW-1185">Reference proteome</keyword>
<dbReference type="HOGENOM" id="CLU_1334156_0_0_1"/>
<gene>
    <name evidence="2" type="ORF">GSPATT00024060001</name>
</gene>
<dbReference type="OrthoDB" id="308169at2759"/>
<reference evidence="2 3" key="1">
    <citation type="journal article" date="2006" name="Nature">
        <title>Global trends of whole-genome duplications revealed by the ciliate Paramecium tetraurelia.</title>
        <authorList>
            <consortium name="Genoscope"/>
            <person name="Aury J.-M."/>
            <person name="Jaillon O."/>
            <person name="Duret L."/>
            <person name="Noel B."/>
            <person name="Jubin C."/>
            <person name="Porcel B.M."/>
            <person name="Segurens B."/>
            <person name="Daubin V."/>
            <person name="Anthouard V."/>
            <person name="Aiach N."/>
            <person name="Arnaiz O."/>
            <person name="Billaut A."/>
            <person name="Beisson J."/>
            <person name="Blanc I."/>
            <person name="Bouhouche K."/>
            <person name="Camara F."/>
            <person name="Duharcourt S."/>
            <person name="Guigo R."/>
            <person name="Gogendeau D."/>
            <person name="Katinka M."/>
            <person name="Keller A.-M."/>
            <person name="Kissmehl R."/>
            <person name="Klotz C."/>
            <person name="Koll F."/>
            <person name="Le Moue A."/>
            <person name="Lepere C."/>
            <person name="Malinsky S."/>
            <person name="Nowacki M."/>
            <person name="Nowak J.K."/>
            <person name="Plattner H."/>
            <person name="Poulain J."/>
            <person name="Ruiz F."/>
            <person name="Serrano V."/>
            <person name="Zagulski M."/>
            <person name="Dessen P."/>
            <person name="Betermier M."/>
            <person name="Weissenbach J."/>
            <person name="Scarpelli C."/>
            <person name="Schachter V."/>
            <person name="Sperling L."/>
            <person name="Meyer E."/>
            <person name="Cohen J."/>
            <person name="Wincker P."/>
        </authorList>
    </citation>
    <scope>NUCLEOTIDE SEQUENCE [LARGE SCALE GENOMIC DNA]</scope>
    <source>
        <strain evidence="2 3">Stock d4-2</strain>
    </source>
</reference>
<feature type="transmembrane region" description="Helical" evidence="1">
    <location>
        <begin position="156"/>
        <end position="178"/>
    </location>
</feature>
<dbReference type="OMA" id="WICSKSM"/>
<evidence type="ECO:0000313" key="2">
    <source>
        <dbReference type="EMBL" id="CAK91332.1"/>
    </source>
</evidence>